<keyword evidence="2 7" id="KW-0028">Amino-acid biosynthesis</keyword>
<dbReference type="Pfam" id="PF00171">
    <property type="entry name" value="Aldedh"/>
    <property type="match status" value="2"/>
</dbReference>
<sequence>MTAQSHTHESKLDETVALTDMRVDPALVPAGQAEGSSETLGEEAVVDVTSDIGVSVELHPEEVPAVDPDAAPVAMPEDARMAEPLRDDFVAEEAAGAVTDGVTSVELHAGEATTTNLPDESIATDEIAGHAPPVTSGETVGVILAPDAPDDATSLINRLGRAARDAAAQLALAPSEQKNRALREAARALRTKQDVILEANARDLDEAADLSPALRDRLLLNAARIEAMARGLVTVAGLPDPIGTVLAEWTRPNGLHIQRVRVPLGVIGIIYESRPNVTADAGALCIKAGNAAILRGGSDSFHSSRVIAACLVEGLVAAGLPAASIQLVPTTDRAAVGAMLSSPQWIDVIVPRGGKSLIERVQRESRVPVFAHLEGINHVYVDAAADLDKARAIAMNAKLRRVSVCGAMETLLVDHAVADTHLLPILQDLLDAGCEVRGDATVVAADARVRAASEQDWSTEYLDAILSVRVVDGIDEAIRHVNHYGSHHTDAIVTEDESAAAEFLARVDSGIVLVNASTQFADGGEFGMGAEIGISTGKLHARGPVGAEQLTSYKYLVRGNGQVRP</sequence>
<evidence type="ECO:0000256" key="7">
    <source>
        <dbReference type="HAMAP-Rule" id="MF_00412"/>
    </source>
</evidence>
<reference evidence="9" key="1">
    <citation type="submission" date="2021-02" db="EMBL/GenBank/DDBJ databases">
        <title>Genome sequence of Rhodospirillales sp. strain TMPK1 isolated from soil.</title>
        <authorList>
            <person name="Nakai R."/>
            <person name="Kusada H."/>
            <person name="Tamaki H."/>
        </authorList>
    </citation>
    <scope>NUCLEOTIDE SEQUENCE</scope>
    <source>
        <strain evidence="9">TMPK1</strain>
    </source>
</reference>
<dbReference type="GO" id="GO:0055129">
    <property type="term" value="P:L-proline biosynthetic process"/>
    <property type="evidence" value="ECO:0007669"/>
    <property type="project" value="UniProtKB-UniRule"/>
</dbReference>
<keyword evidence="5 7" id="KW-0560">Oxidoreductase</keyword>
<evidence type="ECO:0000256" key="1">
    <source>
        <dbReference type="ARBA" id="ARBA00004985"/>
    </source>
</evidence>
<dbReference type="FunFam" id="3.40.309.10:FF:000006">
    <property type="entry name" value="Gamma-glutamyl phosphate reductase"/>
    <property type="match status" value="1"/>
</dbReference>
<dbReference type="EMBL" id="BOPV01000001">
    <property type="protein sequence ID" value="GIL39600.1"/>
    <property type="molecule type" value="Genomic_DNA"/>
</dbReference>
<dbReference type="Gene3D" id="3.40.605.10">
    <property type="entry name" value="Aldehyde Dehydrogenase, Chain A, domain 1"/>
    <property type="match status" value="1"/>
</dbReference>
<evidence type="ECO:0000256" key="3">
    <source>
        <dbReference type="ARBA" id="ARBA00022650"/>
    </source>
</evidence>
<evidence type="ECO:0000256" key="4">
    <source>
        <dbReference type="ARBA" id="ARBA00022857"/>
    </source>
</evidence>
<name>A0A8S8XEV0_9PROT</name>
<dbReference type="PANTHER" id="PTHR11063:SF8">
    <property type="entry name" value="DELTA-1-PYRROLINE-5-CARBOXYLATE SYNTHASE"/>
    <property type="match status" value="1"/>
</dbReference>
<dbReference type="InterPro" id="IPR016162">
    <property type="entry name" value="Ald_DH_N"/>
</dbReference>
<dbReference type="AlphaFoldDB" id="A0A8S8XEV0"/>
<dbReference type="GO" id="GO:0004350">
    <property type="term" value="F:glutamate-5-semialdehyde dehydrogenase activity"/>
    <property type="evidence" value="ECO:0007669"/>
    <property type="project" value="UniProtKB-UniRule"/>
</dbReference>
<dbReference type="NCBIfam" id="NF001221">
    <property type="entry name" value="PRK00197.1"/>
    <property type="match status" value="1"/>
</dbReference>
<dbReference type="InterPro" id="IPR016163">
    <property type="entry name" value="Ald_DH_C"/>
</dbReference>
<dbReference type="SUPFAM" id="SSF53720">
    <property type="entry name" value="ALDH-like"/>
    <property type="match status" value="1"/>
</dbReference>
<evidence type="ECO:0000256" key="6">
    <source>
        <dbReference type="ARBA" id="ARBA00049024"/>
    </source>
</evidence>
<dbReference type="Gene3D" id="3.40.309.10">
    <property type="entry name" value="Aldehyde Dehydrogenase, Chain A, domain 2"/>
    <property type="match status" value="1"/>
</dbReference>
<comment type="subcellular location">
    <subcellularLocation>
        <location evidence="7">Cytoplasm</location>
    </subcellularLocation>
</comment>
<dbReference type="NCBIfam" id="TIGR00407">
    <property type="entry name" value="proA"/>
    <property type="match status" value="1"/>
</dbReference>
<protein>
    <recommendedName>
        <fullName evidence="7">Gamma-glutamyl phosphate reductase</fullName>
        <shortName evidence="7">GPR</shortName>
        <ecNumber evidence="7">1.2.1.41</ecNumber>
    </recommendedName>
    <alternativeName>
        <fullName evidence="7">Glutamate-5-semialdehyde dehydrogenase</fullName>
    </alternativeName>
    <alternativeName>
        <fullName evidence="7">Glutamyl-gamma-semialdehyde dehydrogenase</fullName>
        <shortName evidence="7">GSA dehydrogenase</shortName>
    </alternativeName>
</protein>
<keyword evidence="3 7" id="KW-0641">Proline biosynthesis</keyword>
<dbReference type="GO" id="GO:0005737">
    <property type="term" value="C:cytoplasm"/>
    <property type="evidence" value="ECO:0007669"/>
    <property type="project" value="UniProtKB-SubCell"/>
</dbReference>
<evidence type="ECO:0000256" key="2">
    <source>
        <dbReference type="ARBA" id="ARBA00022605"/>
    </source>
</evidence>
<dbReference type="InterPro" id="IPR015590">
    <property type="entry name" value="Aldehyde_DH_dom"/>
</dbReference>
<dbReference type="CDD" id="cd07079">
    <property type="entry name" value="ALDH_F18-19_ProA-GPR"/>
    <property type="match status" value="1"/>
</dbReference>
<dbReference type="EC" id="1.2.1.41" evidence="7"/>
<keyword evidence="10" id="KW-1185">Reference proteome</keyword>
<proteinExistence type="inferred from homology"/>
<dbReference type="Proteomes" id="UP000681075">
    <property type="component" value="Unassembled WGS sequence"/>
</dbReference>
<comment type="function">
    <text evidence="7">Catalyzes the NADPH-dependent reduction of L-glutamate 5-phosphate into L-glutamate 5-semialdehyde and phosphate. The product spontaneously undergoes cyclization to form 1-pyrroline-5-carboxylate.</text>
</comment>
<evidence type="ECO:0000313" key="10">
    <source>
        <dbReference type="Proteomes" id="UP000681075"/>
    </source>
</evidence>
<evidence type="ECO:0000256" key="5">
    <source>
        <dbReference type="ARBA" id="ARBA00023002"/>
    </source>
</evidence>
<accession>A0A8S8XEV0</accession>
<dbReference type="InterPro" id="IPR016161">
    <property type="entry name" value="Ald_DH/histidinol_DH"/>
</dbReference>
<feature type="domain" description="Aldehyde dehydrogenase" evidence="8">
    <location>
        <begin position="154"/>
        <end position="421"/>
    </location>
</feature>
<comment type="caution">
    <text evidence="9">The sequence shown here is derived from an EMBL/GenBank/DDBJ whole genome shotgun (WGS) entry which is preliminary data.</text>
</comment>
<feature type="domain" description="Aldehyde dehydrogenase" evidence="8">
    <location>
        <begin position="458"/>
        <end position="527"/>
    </location>
</feature>
<comment type="similarity">
    <text evidence="7">Belongs to the gamma-glutamyl phosphate reductase family.</text>
</comment>
<gene>
    <name evidence="7" type="primary">proA</name>
    <name evidence="9" type="ORF">TMPK1_18370</name>
</gene>
<comment type="catalytic activity">
    <reaction evidence="6 7">
        <text>L-glutamate 5-semialdehyde + phosphate + NADP(+) = L-glutamyl 5-phosphate + NADPH + H(+)</text>
        <dbReference type="Rhea" id="RHEA:19541"/>
        <dbReference type="ChEBI" id="CHEBI:15378"/>
        <dbReference type="ChEBI" id="CHEBI:43474"/>
        <dbReference type="ChEBI" id="CHEBI:57783"/>
        <dbReference type="ChEBI" id="CHEBI:58066"/>
        <dbReference type="ChEBI" id="CHEBI:58274"/>
        <dbReference type="ChEBI" id="CHEBI:58349"/>
        <dbReference type="EC" id="1.2.1.41"/>
    </reaction>
</comment>
<keyword evidence="4 7" id="KW-0521">NADP</keyword>
<evidence type="ECO:0000259" key="8">
    <source>
        <dbReference type="Pfam" id="PF00171"/>
    </source>
</evidence>
<dbReference type="HAMAP" id="MF_00412">
    <property type="entry name" value="ProA"/>
    <property type="match status" value="1"/>
</dbReference>
<comment type="pathway">
    <text evidence="1 7">Amino-acid biosynthesis; L-proline biosynthesis; L-glutamate 5-semialdehyde from L-glutamate: step 2/2.</text>
</comment>
<dbReference type="InterPro" id="IPR000965">
    <property type="entry name" value="GPR_dom"/>
</dbReference>
<keyword evidence="7" id="KW-0963">Cytoplasm</keyword>
<evidence type="ECO:0000313" key="9">
    <source>
        <dbReference type="EMBL" id="GIL39600.1"/>
    </source>
</evidence>
<organism evidence="9 10">
    <name type="scientific">Roseiterribacter gracilis</name>
    <dbReference type="NCBI Taxonomy" id="2812848"/>
    <lineage>
        <taxon>Bacteria</taxon>
        <taxon>Pseudomonadati</taxon>
        <taxon>Pseudomonadota</taxon>
        <taxon>Alphaproteobacteria</taxon>
        <taxon>Rhodospirillales</taxon>
        <taxon>Roseiterribacteraceae</taxon>
        <taxon>Roseiterribacter</taxon>
    </lineage>
</organism>
<dbReference type="PANTHER" id="PTHR11063">
    <property type="entry name" value="GLUTAMATE SEMIALDEHYDE DEHYDROGENASE"/>
    <property type="match status" value="1"/>
</dbReference>